<keyword evidence="3" id="KW-1185">Reference proteome</keyword>
<evidence type="ECO:0000313" key="2">
    <source>
        <dbReference type="EMBL" id="GGD27003.1"/>
    </source>
</evidence>
<feature type="compositionally biased region" description="Basic and acidic residues" evidence="1">
    <location>
        <begin position="82"/>
        <end position="98"/>
    </location>
</feature>
<sequence>MQMSAIFGETLSFMQDTGEPIDLVVFGDDMFARYETLDGYTVVYDEEVGRYCYAEVRGPTLESTGVPADERAPAGLNRHLHASKEVRNQRVRSHLDGM</sequence>
<organism evidence="2 3">
    <name type="scientific">Nocardioides daphniae</name>
    <dbReference type="NCBI Taxonomy" id="402297"/>
    <lineage>
        <taxon>Bacteria</taxon>
        <taxon>Bacillati</taxon>
        <taxon>Actinomycetota</taxon>
        <taxon>Actinomycetes</taxon>
        <taxon>Propionibacteriales</taxon>
        <taxon>Nocardioidaceae</taxon>
        <taxon>Nocardioides</taxon>
    </lineage>
</organism>
<evidence type="ECO:0000313" key="3">
    <source>
        <dbReference type="Proteomes" id="UP000630594"/>
    </source>
</evidence>
<feature type="region of interest" description="Disordered" evidence="1">
    <location>
        <begin position="62"/>
        <end position="98"/>
    </location>
</feature>
<name>A0ABQ1QH56_9ACTN</name>
<reference evidence="3" key="1">
    <citation type="journal article" date="2019" name="Int. J. Syst. Evol. Microbiol.">
        <title>The Global Catalogue of Microorganisms (GCM) 10K type strain sequencing project: providing services to taxonomists for standard genome sequencing and annotation.</title>
        <authorList>
            <consortium name="The Broad Institute Genomics Platform"/>
            <consortium name="The Broad Institute Genome Sequencing Center for Infectious Disease"/>
            <person name="Wu L."/>
            <person name="Ma J."/>
        </authorList>
    </citation>
    <scope>NUCLEOTIDE SEQUENCE [LARGE SCALE GENOMIC DNA]</scope>
    <source>
        <strain evidence="3">CCM 7403</strain>
    </source>
</reference>
<protein>
    <submittedName>
        <fullName evidence="2">Uncharacterized protein</fullName>
    </submittedName>
</protein>
<gene>
    <name evidence="2" type="ORF">GCM10007231_28050</name>
</gene>
<evidence type="ECO:0000256" key="1">
    <source>
        <dbReference type="SAM" id="MobiDB-lite"/>
    </source>
</evidence>
<proteinExistence type="predicted"/>
<dbReference type="EMBL" id="BMCK01000004">
    <property type="protein sequence ID" value="GGD27003.1"/>
    <property type="molecule type" value="Genomic_DNA"/>
</dbReference>
<dbReference type="Proteomes" id="UP000630594">
    <property type="component" value="Unassembled WGS sequence"/>
</dbReference>
<comment type="caution">
    <text evidence="2">The sequence shown here is derived from an EMBL/GenBank/DDBJ whole genome shotgun (WGS) entry which is preliminary data.</text>
</comment>
<accession>A0ABQ1QH56</accession>